<keyword evidence="5 7" id="KW-0378">Hydrolase</keyword>
<evidence type="ECO:0000256" key="8">
    <source>
        <dbReference type="RuleBase" id="RU361215"/>
    </source>
</evidence>
<evidence type="ECO:0000256" key="6">
    <source>
        <dbReference type="ARBA" id="ARBA00022807"/>
    </source>
</evidence>
<dbReference type="OrthoDB" id="427186at2759"/>
<dbReference type="GO" id="GO:0005737">
    <property type="term" value="C:cytoplasm"/>
    <property type="evidence" value="ECO:0007669"/>
    <property type="project" value="TreeGrafter"/>
</dbReference>
<dbReference type="FunFam" id="3.40.532.10:FF:000006">
    <property type="entry name" value="Ubiquitin carboxyl-terminal hydrolase"/>
    <property type="match status" value="1"/>
</dbReference>
<gene>
    <name evidence="10" type="ORF">M408DRAFT_93346</name>
</gene>
<dbReference type="HOGENOM" id="CLU_054406_0_2_1"/>
<dbReference type="SUPFAM" id="SSF54001">
    <property type="entry name" value="Cysteine proteinases"/>
    <property type="match status" value="1"/>
</dbReference>
<dbReference type="AlphaFoldDB" id="A0A0C3BQA3"/>
<dbReference type="InterPro" id="IPR036959">
    <property type="entry name" value="Peptidase_C12_UCH_sf"/>
</dbReference>
<dbReference type="PROSITE" id="PS52048">
    <property type="entry name" value="UCH_DOMAIN"/>
    <property type="match status" value="1"/>
</dbReference>
<dbReference type="InterPro" id="IPR001578">
    <property type="entry name" value="Peptidase_C12_UCH"/>
</dbReference>
<evidence type="ECO:0000256" key="7">
    <source>
        <dbReference type="PROSITE-ProRule" id="PRU01393"/>
    </source>
</evidence>
<proteinExistence type="inferred from homology"/>
<dbReference type="STRING" id="933852.A0A0C3BQA3"/>
<dbReference type="Pfam" id="PF01088">
    <property type="entry name" value="Peptidase_C12"/>
    <property type="match status" value="1"/>
</dbReference>
<reference evidence="10 11" key="1">
    <citation type="submission" date="2014-04" db="EMBL/GenBank/DDBJ databases">
        <authorList>
            <consortium name="DOE Joint Genome Institute"/>
            <person name="Kuo A."/>
            <person name="Zuccaro A."/>
            <person name="Kohler A."/>
            <person name="Nagy L.G."/>
            <person name="Floudas D."/>
            <person name="Copeland A."/>
            <person name="Barry K.W."/>
            <person name="Cichocki N."/>
            <person name="Veneault-Fourrey C."/>
            <person name="LaButti K."/>
            <person name="Lindquist E.A."/>
            <person name="Lipzen A."/>
            <person name="Lundell T."/>
            <person name="Morin E."/>
            <person name="Murat C."/>
            <person name="Sun H."/>
            <person name="Tunlid A."/>
            <person name="Henrissat B."/>
            <person name="Grigoriev I.V."/>
            <person name="Hibbett D.S."/>
            <person name="Martin F."/>
            <person name="Nordberg H.P."/>
            <person name="Cantor M.N."/>
            <person name="Hua S.X."/>
        </authorList>
    </citation>
    <scope>NUCLEOTIDE SEQUENCE [LARGE SCALE GENOMIC DNA]</scope>
    <source>
        <strain evidence="10 11">MAFF 305830</strain>
    </source>
</reference>
<dbReference type="InterPro" id="IPR038765">
    <property type="entry name" value="Papain-like_cys_pep_sf"/>
</dbReference>
<dbReference type="GO" id="GO:0006511">
    <property type="term" value="P:ubiquitin-dependent protein catabolic process"/>
    <property type="evidence" value="ECO:0007669"/>
    <property type="project" value="UniProtKB-UniRule"/>
</dbReference>
<accession>A0A0C3BQA3</accession>
<evidence type="ECO:0000256" key="5">
    <source>
        <dbReference type="ARBA" id="ARBA00022801"/>
    </source>
</evidence>
<dbReference type="EC" id="3.4.19.12" evidence="8"/>
<keyword evidence="11" id="KW-1185">Reference proteome</keyword>
<feature type="active site" description="Nucleophile" evidence="7">
    <location>
        <position position="101"/>
    </location>
</feature>
<dbReference type="Proteomes" id="UP000054097">
    <property type="component" value="Unassembled WGS sequence"/>
</dbReference>
<evidence type="ECO:0000313" key="10">
    <source>
        <dbReference type="EMBL" id="KIM34279.1"/>
    </source>
</evidence>
<dbReference type="GO" id="GO:0016579">
    <property type="term" value="P:protein deubiquitination"/>
    <property type="evidence" value="ECO:0007669"/>
    <property type="project" value="TreeGrafter"/>
</dbReference>
<feature type="site" description="Important for enzyme activity" evidence="7">
    <location>
        <position position="194"/>
    </location>
</feature>
<evidence type="ECO:0000259" key="9">
    <source>
        <dbReference type="PROSITE" id="PS52048"/>
    </source>
</evidence>
<evidence type="ECO:0000256" key="1">
    <source>
        <dbReference type="ARBA" id="ARBA00000707"/>
    </source>
</evidence>
<dbReference type="EMBL" id="KN824277">
    <property type="protein sequence ID" value="KIM34279.1"/>
    <property type="molecule type" value="Genomic_DNA"/>
</dbReference>
<keyword evidence="6 7" id="KW-0788">Thiol protease</keyword>
<feature type="site" description="Transition state stabilizer" evidence="7">
    <location>
        <position position="95"/>
    </location>
</feature>
<dbReference type="PANTHER" id="PTHR10589">
    <property type="entry name" value="UBIQUITIN CARBOXYL-TERMINAL HYDROLASE"/>
    <property type="match status" value="1"/>
</dbReference>
<dbReference type="PRINTS" id="PR00707">
    <property type="entry name" value="UBCTHYDRLASE"/>
</dbReference>
<evidence type="ECO:0000256" key="3">
    <source>
        <dbReference type="ARBA" id="ARBA00022670"/>
    </source>
</evidence>
<evidence type="ECO:0000313" key="11">
    <source>
        <dbReference type="Proteomes" id="UP000054097"/>
    </source>
</evidence>
<comment type="catalytic activity">
    <reaction evidence="1 7 8">
        <text>Thiol-dependent hydrolysis of ester, thioester, amide, peptide and isopeptide bonds formed by the C-terminal Gly of ubiquitin (a 76-residue protein attached to proteins as an intracellular targeting signal).</text>
        <dbReference type="EC" id="3.4.19.12"/>
    </reaction>
</comment>
<keyword evidence="3 7" id="KW-0645">Protease</keyword>
<name>A0A0C3BQA3_SERVB</name>
<comment type="similarity">
    <text evidence="2 7 8">Belongs to the peptidase C12 family.</text>
</comment>
<reference evidence="11" key="2">
    <citation type="submission" date="2015-01" db="EMBL/GenBank/DDBJ databases">
        <title>Evolutionary Origins and Diversification of the Mycorrhizal Mutualists.</title>
        <authorList>
            <consortium name="DOE Joint Genome Institute"/>
            <consortium name="Mycorrhizal Genomics Consortium"/>
            <person name="Kohler A."/>
            <person name="Kuo A."/>
            <person name="Nagy L.G."/>
            <person name="Floudas D."/>
            <person name="Copeland A."/>
            <person name="Barry K.W."/>
            <person name="Cichocki N."/>
            <person name="Veneault-Fourrey C."/>
            <person name="LaButti K."/>
            <person name="Lindquist E.A."/>
            <person name="Lipzen A."/>
            <person name="Lundell T."/>
            <person name="Morin E."/>
            <person name="Murat C."/>
            <person name="Riley R."/>
            <person name="Ohm R."/>
            <person name="Sun H."/>
            <person name="Tunlid A."/>
            <person name="Henrissat B."/>
            <person name="Grigoriev I.V."/>
            <person name="Hibbett D.S."/>
            <person name="Martin F."/>
        </authorList>
    </citation>
    <scope>NUCLEOTIDE SEQUENCE [LARGE SCALE GENOMIC DNA]</scope>
    <source>
        <strain evidence="11">MAFF 305830</strain>
    </source>
</reference>
<keyword evidence="4 7" id="KW-0833">Ubl conjugation pathway</keyword>
<protein>
    <recommendedName>
        <fullName evidence="8">Ubiquitin carboxyl-terminal hydrolase</fullName>
        <ecNumber evidence="8">3.4.19.12</ecNumber>
    </recommendedName>
</protein>
<organism evidence="10 11">
    <name type="scientific">Serendipita vermifera MAFF 305830</name>
    <dbReference type="NCBI Taxonomy" id="933852"/>
    <lineage>
        <taxon>Eukaryota</taxon>
        <taxon>Fungi</taxon>
        <taxon>Dikarya</taxon>
        <taxon>Basidiomycota</taxon>
        <taxon>Agaricomycotina</taxon>
        <taxon>Agaricomycetes</taxon>
        <taxon>Sebacinales</taxon>
        <taxon>Serendipitaceae</taxon>
        <taxon>Serendipita</taxon>
    </lineage>
</organism>
<sequence length="238" mass="25975">MAAPKPSRWAPLESNPDVLTEWAGLVGLSTKRYAFSDVFSLDDEMLAFVPQPVKAVLLVFPLTDEIDAQRKETDKQIAQEDSQPNLDPTIFFIKQTISNACGTIALLHSIYNTDATMVPTSALQKFQQQAMDMTPDQRAKLLETTDLFATAHAAAASGGQSSMPENLDTNDHFVAFVQAPDPENPGKQRLIELDGRRPAPLDLGPSENLLKDVATVFKTKYMALAEEGKFALISLGPA</sequence>
<feature type="active site" description="Proton donor" evidence="7">
    <location>
        <position position="172"/>
    </location>
</feature>
<dbReference type="Gene3D" id="3.40.532.10">
    <property type="entry name" value="Peptidase C12, ubiquitin carboxyl-terminal hydrolase"/>
    <property type="match status" value="1"/>
</dbReference>
<feature type="domain" description="UCH catalytic" evidence="9">
    <location>
        <begin position="8"/>
        <end position="237"/>
    </location>
</feature>
<evidence type="ECO:0000256" key="2">
    <source>
        <dbReference type="ARBA" id="ARBA00009326"/>
    </source>
</evidence>
<dbReference type="GO" id="GO:0004843">
    <property type="term" value="F:cysteine-type deubiquitinase activity"/>
    <property type="evidence" value="ECO:0007669"/>
    <property type="project" value="UniProtKB-UniRule"/>
</dbReference>
<evidence type="ECO:0000256" key="4">
    <source>
        <dbReference type="ARBA" id="ARBA00022786"/>
    </source>
</evidence>
<dbReference type="PANTHER" id="PTHR10589:SF17">
    <property type="entry name" value="UBIQUITIN CARBOXYL-TERMINAL HYDROLASE"/>
    <property type="match status" value="1"/>
</dbReference>